<dbReference type="EMBL" id="JAPFFF010000258">
    <property type="protein sequence ID" value="KAK8834978.1"/>
    <property type="molecule type" value="Genomic_DNA"/>
</dbReference>
<dbReference type="EMBL" id="JAPFFF010000026">
    <property type="protein sequence ID" value="KAK8849311.1"/>
    <property type="molecule type" value="Genomic_DNA"/>
</dbReference>
<keyword evidence="4" id="KW-1185">Reference proteome</keyword>
<accession>A0ABR2HMC5</accession>
<dbReference type="Gene3D" id="3.20.20.70">
    <property type="entry name" value="Aldolase class I"/>
    <property type="match status" value="1"/>
</dbReference>
<dbReference type="Proteomes" id="UP001470230">
    <property type="component" value="Unassembled WGS sequence"/>
</dbReference>
<dbReference type="InterPro" id="IPR013785">
    <property type="entry name" value="Aldolase_TIM"/>
</dbReference>
<evidence type="ECO:0000313" key="3">
    <source>
        <dbReference type="EMBL" id="KAK8849311.1"/>
    </source>
</evidence>
<evidence type="ECO:0000313" key="4">
    <source>
        <dbReference type="Proteomes" id="UP001470230"/>
    </source>
</evidence>
<name>A0ABR2HMC5_9EUKA</name>
<gene>
    <name evidence="3" type="ORF">M9Y10_018681</name>
    <name evidence="2" type="ORF">M9Y10_019986</name>
</gene>
<protein>
    <recommendedName>
        <fullName evidence="1">NADH:flavin oxidoreductase/NADH oxidase N-terminal domain-containing protein</fullName>
    </recommendedName>
</protein>
<dbReference type="Pfam" id="PF00724">
    <property type="entry name" value="Oxidored_FMN"/>
    <property type="match status" value="1"/>
</dbReference>
<sequence length="77" mass="8420">MEFMYVHPKGKATENQSGIYSDELANEWVSTVKKVHENGSKFMVQLTHGGPGVVEPLEHVSAGGLGRPLTVEEIKVI</sequence>
<organism evidence="3 4">
    <name type="scientific">Tritrichomonas musculus</name>
    <dbReference type="NCBI Taxonomy" id="1915356"/>
    <lineage>
        <taxon>Eukaryota</taxon>
        <taxon>Metamonada</taxon>
        <taxon>Parabasalia</taxon>
        <taxon>Tritrichomonadida</taxon>
        <taxon>Tritrichomonadidae</taxon>
        <taxon>Tritrichomonas</taxon>
    </lineage>
</organism>
<comment type="caution">
    <text evidence="3">The sequence shown here is derived from an EMBL/GenBank/DDBJ whole genome shotgun (WGS) entry which is preliminary data.</text>
</comment>
<dbReference type="InterPro" id="IPR001155">
    <property type="entry name" value="OxRdtase_FMN_N"/>
</dbReference>
<proteinExistence type="predicted"/>
<evidence type="ECO:0000313" key="2">
    <source>
        <dbReference type="EMBL" id="KAK8834978.1"/>
    </source>
</evidence>
<feature type="domain" description="NADH:flavin oxidoreductase/NADH oxidase N-terminal" evidence="1">
    <location>
        <begin position="2"/>
        <end position="52"/>
    </location>
</feature>
<dbReference type="SUPFAM" id="SSF51395">
    <property type="entry name" value="FMN-linked oxidoreductases"/>
    <property type="match status" value="1"/>
</dbReference>
<evidence type="ECO:0000259" key="1">
    <source>
        <dbReference type="Pfam" id="PF00724"/>
    </source>
</evidence>
<reference evidence="3 4" key="1">
    <citation type="submission" date="2024-04" db="EMBL/GenBank/DDBJ databases">
        <title>Tritrichomonas musculus Genome.</title>
        <authorList>
            <person name="Alves-Ferreira E."/>
            <person name="Grigg M."/>
            <person name="Lorenzi H."/>
            <person name="Galac M."/>
        </authorList>
    </citation>
    <scope>NUCLEOTIDE SEQUENCE [LARGE SCALE GENOMIC DNA]</scope>
    <source>
        <strain evidence="3 4">EAF2021</strain>
    </source>
</reference>